<proteinExistence type="predicted"/>
<protein>
    <submittedName>
        <fullName evidence="1">Uncharacterized protein</fullName>
    </submittedName>
</protein>
<dbReference type="AlphaFoldDB" id="A0AAV4YBQ1"/>
<evidence type="ECO:0000313" key="2">
    <source>
        <dbReference type="Proteomes" id="UP001054945"/>
    </source>
</evidence>
<dbReference type="EMBL" id="BPLR01001623">
    <property type="protein sequence ID" value="GIZ03577.1"/>
    <property type="molecule type" value="Genomic_DNA"/>
</dbReference>
<sequence>MNERRLMFEKILVGVKEHLRLDLARVFCVEEHKIDRLWEREIENLLRGRLKSYNRIDMAALKLNYQKREFISDRTKMALAFS</sequence>
<gene>
    <name evidence="1" type="ORF">CEXT_686201</name>
</gene>
<dbReference type="Proteomes" id="UP001054945">
    <property type="component" value="Unassembled WGS sequence"/>
</dbReference>
<comment type="caution">
    <text evidence="1">The sequence shown here is derived from an EMBL/GenBank/DDBJ whole genome shotgun (WGS) entry which is preliminary data.</text>
</comment>
<name>A0AAV4YBQ1_CAEEX</name>
<accession>A0AAV4YBQ1</accession>
<evidence type="ECO:0000313" key="1">
    <source>
        <dbReference type="EMBL" id="GIZ03577.1"/>
    </source>
</evidence>
<organism evidence="1 2">
    <name type="scientific">Caerostris extrusa</name>
    <name type="common">Bark spider</name>
    <name type="synonym">Caerostris bankana</name>
    <dbReference type="NCBI Taxonomy" id="172846"/>
    <lineage>
        <taxon>Eukaryota</taxon>
        <taxon>Metazoa</taxon>
        <taxon>Ecdysozoa</taxon>
        <taxon>Arthropoda</taxon>
        <taxon>Chelicerata</taxon>
        <taxon>Arachnida</taxon>
        <taxon>Araneae</taxon>
        <taxon>Araneomorphae</taxon>
        <taxon>Entelegynae</taxon>
        <taxon>Araneoidea</taxon>
        <taxon>Araneidae</taxon>
        <taxon>Caerostris</taxon>
    </lineage>
</organism>
<keyword evidence="2" id="KW-1185">Reference proteome</keyword>
<reference evidence="1 2" key="1">
    <citation type="submission" date="2021-06" db="EMBL/GenBank/DDBJ databases">
        <title>Caerostris extrusa draft genome.</title>
        <authorList>
            <person name="Kono N."/>
            <person name="Arakawa K."/>
        </authorList>
    </citation>
    <scope>NUCLEOTIDE SEQUENCE [LARGE SCALE GENOMIC DNA]</scope>
</reference>